<protein>
    <submittedName>
        <fullName evidence="11">Capsular polysaccharide biosynthesis protein</fullName>
    </submittedName>
    <submittedName>
        <fullName evidence="10">Chain length determinant protein</fullName>
    </submittedName>
</protein>
<dbReference type="InterPro" id="IPR050445">
    <property type="entry name" value="Bact_polysacc_biosynth/exp"/>
</dbReference>
<dbReference type="AlphaFoldDB" id="A0A8S0X1I8"/>
<dbReference type="Proteomes" id="UP000836597">
    <property type="component" value="Chromosome"/>
</dbReference>
<reference evidence="10" key="2">
    <citation type="submission" date="2020-01" db="EMBL/GenBank/DDBJ databases">
        <authorList>
            <person name="Hornung B."/>
        </authorList>
    </citation>
    <scope>NUCLEOTIDE SEQUENCE</scope>
    <source>
        <strain evidence="10">PacBioINE</strain>
    </source>
</reference>
<evidence type="ECO:0000256" key="4">
    <source>
        <dbReference type="ARBA" id="ARBA00022692"/>
    </source>
</evidence>
<evidence type="ECO:0000313" key="10">
    <source>
        <dbReference type="EMBL" id="CAA7603171.1"/>
    </source>
</evidence>
<dbReference type="Proteomes" id="UP001071230">
    <property type="component" value="Unassembled WGS sequence"/>
</dbReference>
<dbReference type="RefSeq" id="WP_240986428.1">
    <property type="nucleotide sequence ID" value="NZ_CDGJ01000060.1"/>
</dbReference>
<dbReference type="Pfam" id="PF13807">
    <property type="entry name" value="GNVR"/>
    <property type="match status" value="1"/>
</dbReference>
<organism evidence="10">
    <name type="scientific">Acididesulfobacillus acetoxydans</name>
    <dbReference type="NCBI Taxonomy" id="1561005"/>
    <lineage>
        <taxon>Bacteria</taxon>
        <taxon>Bacillati</taxon>
        <taxon>Bacillota</taxon>
        <taxon>Clostridia</taxon>
        <taxon>Eubacteriales</taxon>
        <taxon>Peptococcaceae</taxon>
        <taxon>Acididesulfobacillus</taxon>
    </lineage>
</organism>
<keyword evidence="5 7" id="KW-1133">Transmembrane helix</keyword>
<evidence type="ECO:0000256" key="1">
    <source>
        <dbReference type="ARBA" id="ARBA00004651"/>
    </source>
</evidence>
<dbReference type="InterPro" id="IPR032807">
    <property type="entry name" value="GNVR"/>
</dbReference>
<feature type="domain" description="Polysaccharide chain length determinant N-terminal" evidence="8">
    <location>
        <begin position="4"/>
        <end position="102"/>
    </location>
</feature>
<evidence type="ECO:0000256" key="3">
    <source>
        <dbReference type="ARBA" id="ARBA00022475"/>
    </source>
</evidence>
<evidence type="ECO:0000256" key="2">
    <source>
        <dbReference type="ARBA" id="ARBA00006683"/>
    </source>
</evidence>
<keyword evidence="6 7" id="KW-0472">Membrane</keyword>
<proteinExistence type="inferred from homology"/>
<comment type="subcellular location">
    <subcellularLocation>
        <location evidence="1">Cell membrane</location>
        <topology evidence="1">Multi-pass membrane protein</topology>
    </subcellularLocation>
</comment>
<feature type="domain" description="Tyrosine-protein kinase G-rich" evidence="9">
    <location>
        <begin position="154"/>
        <end position="200"/>
    </location>
</feature>
<dbReference type="EMBL" id="CDGJ01000060">
    <property type="protein sequence ID" value="CEJ07601.1"/>
    <property type="molecule type" value="Genomic_DNA"/>
</dbReference>
<evidence type="ECO:0000259" key="8">
    <source>
        <dbReference type="Pfam" id="PF02706"/>
    </source>
</evidence>
<sequence>MQEEELDLRQYWEVLRKHWLIVVAIPLIAALTSGIVSFFVLKPVYESVTTLIVGQKATAADSVDQAGKLLDYNALLADQQLAKTYATIAKSRTVEENVIKTLGLSQTFDTLNKSITVDSVPNTEVLEIKVDNTSPALAAQIANATAKEFSGAVIKIKKVDSVSVVDKAVAPHHPIKPKKSLNVMIAFVVGLMVAVGIAFLIEYLDNTIKTSDDVGKILGLPVLGVIPDFKLEERE</sequence>
<evidence type="ECO:0000256" key="5">
    <source>
        <dbReference type="ARBA" id="ARBA00022989"/>
    </source>
</evidence>
<evidence type="ECO:0000313" key="11">
    <source>
        <dbReference type="EMBL" id="CEJ07601.1"/>
    </source>
</evidence>
<dbReference type="GO" id="GO:0004713">
    <property type="term" value="F:protein tyrosine kinase activity"/>
    <property type="evidence" value="ECO:0007669"/>
    <property type="project" value="TreeGrafter"/>
</dbReference>
<evidence type="ECO:0000259" key="9">
    <source>
        <dbReference type="Pfam" id="PF13807"/>
    </source>
</evidence>
<feature type="transmembrane region" description="Helical" evidence="7">
    <location>
        <begin position="181"/>
        <end position="201"/>
    </location>
</feature>
<keyword evidence="3" id="KW-1003">Cell membrane</keyword>
<evidence type="ECO:0000313" key="12">
    <source>
        <dbReference type="Proteomes" id="UP001071230"/>
    </source>
</evidence>
<dbReference type="Pfam" id="PF02706">
    <property type="entry name" value="Wzz"/>
    <property type="match status" value="1"/>
</dbReference>
<accession>A0A8S0X1I8</accession>
<keyword evidence="4 7" id="KW-0812">Transmembrane</keyword>
<evidence type="ECO:0000256" key="6">
    <source>
        <dbReference type="ARBA" id="ARBA00023136"/>
    </source>
</evidence>
<dbReference type="InterPro" id="IPR003856">
    <property type="entry name" value="LPS_length_determ_N"/>
</dbReference>
<comment type="similarity">
    <text evidence="2">Belongs to the CpsC/CapA family.</text>
</comment>
<dbReference type="KEGG" id="aacx:DEACI_3994"/>
<dbReference type="EMBL" id="LR746496">
    <property type="protein sequence ID" value="CAA7603171.1"/>
    <property type="molecule type" value="Genomic_DNA"/>
</dbReference>
<dbReference type="GO" id="GO:0005886">
    <property type="term" value="C:plasma membrane"/>
    <property type="evidence" value="ECO:0007669"/>
    <property type="project" value="UniProtKB-SubCell"/>
</dbReference>
<dbReference type="PANTHER" id="PTHR32309:SF13">
    <property type="entry name" value="FERRIC ENTEROBACTIN TRANSPORT PROTEIN FEPE"/>
    <property type="match status" value="1"/>
</dbReference>
<reference evidence="11" key="1">
    <citation type="submission" date="2014-11" db="EMBL/GenBank/DDBJ databases">
        <authorList>
            <person name="Hornung B.V."/>
        </authorList>
    </citation>
    <scope>NUCLEOTIDE SEQUENCE</scope>
    <source>
        <strain evidence="11">INE</strain>
    </source>
</reference>
<gene>
    <name evidence="11" type="ORF">DEACI_2067</name>
    <name evidence="10" type="ORF">DEACI_3994</name>
</gene>
<name>A0A8S0X1I8_9FIRM</name>
<dbReference type="PANTHER" id="PTHR32309">
    <property type="entry name" value="TYROSINE-PROTEIN KINASE"/>
    <property type="match status" value="1"/>
</dbReference>
<evidence type="ECO:0000256" key="7">
    <source>
        <dbReference type="SAM" id="Phobius"/>
    </source>
</evidence>
<feature type="transmembrane region" description="Helical" evidence="7">
    <location>
        <begin position="20"/>
        <end position="41"/>
    </location>
</feature>
<keyword evidence="12" id="KW-1185">Reference proteome</keyword>